<sequence length="357" mass="38107">MAGTVLVAGASGVIGRGAVAHFAEQGRPVIAVSRRPPPPAPGVTHLPLDLTDAAATAEALAGRPVARVVYAALHEKADLVAGWRDPEQMATNLAMLRNLVEPLGDALEHVTLFQGTKAYGVHIRPFPVPAKESWPRHPHDNFYWLQEDWLAEHAAKRGFATTIFRPQVVFGDAIGVSMNLTPVIGVLAALARAEGRGFAFPGGPPYVLEAVDAGLIARAADWAGSSPAAKGRTFNITNGDVMVWQNLWPAFADALGVEPAPPEPVRLAETLPAAAEAWAAIARRHALAEPDLARILGQSHHYADFCFAHGAERPPAPVLVSTIALRQAGFHDCIDTEAMFRAQFARLQAARVLPPRD</sequence>
<dbReference type="EMBL" id="BSYI01000047">
    <property type="protein sequence ID" value="GMG84937.1"/>
    <property type="molecule type" value="Genomic_DNA"/>
</dbReference>
<name>A0ABQ6LRC1_9RHOB</name>
<dbReference type="PANTHER" id="PTHR32487">
    <property type="entry name" value="3-OXO-DELTA(4,5)-STEROID 5-BETA-REDUCTASE"/>
    <property type="match status" value="1"/>
</dbReference>
<organism evidence="2 3">
    <name type="scientific">Paralimibaculum aggregatum</name>
    <dbReference type="NCBI Taxonomy" id="3036245"/>
    <lineage>
        <taxon>Bacteria</taxon>
        <taxon>Pseudomonadati</taxon>
        <taxon>Pseudomonadota</taxon>
        <taxon>Alphaproteobacteria</taxon>
        <taxon>Rhodobacterales</taxon>
        <taxon>Paracoccaceae</taxon>
        <taxon>Paralimibaculum</taxon>
    </lineage>
</organism>
<feature type="domain" description="NAD-dependent epimerase/dehydratase" evidence="1">
    <location>
        <begin position="5"/>
        <end position="173"/>
    </location>
</feature>
<evidence type="ECO:0000259" key="1">
    <source>
        <dbReference type="Pfam" id="PF01370"/>
    </source>
</evidence>
<dbReference type="Pfam" id="PF01370">
    <property type="entry name" value="Epimerase"/>
    <property type="match status" value="1"/>
</dbReference>
<dbReference type="Proteomes" id="UP001239909">
    <property type="component" value="Unassembled WGS sequence"/>
</dbReference>
<reference evidence="2 3" key="1">
    <citation type="submission" date="2023-04" db="EMBL/GenBank/DDBJ databases">
        <title>Marinoamorphus aggregata gen. nov., sp. Nov., isolate from tissue of brittle star Ophioplocus japonicus.</title>
        <authorList>
            <person name="Kawano K."/>
            <person name="Sawayama S."/>
            <person name="Nakagawa S."/>
        </authorList>
    </citation>
    <scope>NUCLEOTIDE SEQUENCE [LARGE SCALE GENOMIC DNA]</scope>
    <source>
        <strain evidence="2 3">NKW23</strain>
    </source>
</reference>
<evidence type="ECO:0000313" key="3">
    <source>
        <dbReference type="Proteomes" id="UP001239909"/>
    </source>
</evidence>
<dbReference type="SUPFAM" id="SSF51735">
    <property type="entry name" value="NAD(P)-binding Rossmann-fold domains"/>
    <property type="match status" value="1"/>
</dbReference>
<dbReference type="RefSeq" id="WP_285674117.1">
    <property type="nucleotide sequence ID" value="NZ_BSYI01000047.1"/>
</dbReference>
<gene>
    <name evidence="2" type="ORF">LNKW23_41530</name>
</gene>
<dbReference type="InterPro" id="IPR001509">
    <property type="entry name" value="Epimerase_deHydtase"/>
</dbReference>
<evidence type="ECO:0000313" key="2">
    <source>
        <dbReference type="EMBL" id="GMG84937.1"/>
    </source>
</evidence>
<dbReference type="Gene3D" id="3.40.50.720">
    <property type="entry name" value="NAD(P)-binding Rossmann-like Domain"/>
    <property type="match status" value="1"/>
</dbReference>
<proteinExistence type="predicted"/>
<accession>A0ABQ6LRC1</accession>
<protein>
    <submittedName>
        <fullName evidence="2">NAD-dependent epimerase/dehydratase family protein</fullName>
    </submittedName>
</protein>
<comment type="caution">
    <text evidence="2">The sequence shown here is derived from an EMBL/GenBank/DDBJ whole genome shotgun (WGS) entry which is preliminary data.</text>
</comment>
<keyword evidence="3" id="KW-1185">Reference proteome</keyword>
<dbReference type="PANTHER" id="PTHR32487:SF0">
    <property type="entry name" value="3-OXO-DELTA(4,5)-STEROID 5-BETA-REDUCTASE"/>
    <property type="match status" value="1"/>
</dbReference>
<dbReference type="InterPro" id="IPR036291">
    <property type="entry name" value="NAD(P)-bd_dom_sf"/>
</dbReference>